<dbReference type="RefSeq" id="WP_062447064.1">
    <property type="nucleotide sequence ID" value="NZ_BMCJ01000004.1"/>
</dbReference>
<sequence length="344" mass="41338">MEEIHNFIHSYGITGYHIRRVTDKLHRVETDNGVFAFKQSRYHSNEEGKWRPIINWLEMNGKNLTPPFVHTTDGLPYVLGRNHIYYLTPWVEHTKDEYPSHDIESFFRSLGTLHKQSKQAQSNNQGYIEYLWQKKEASIQSHQLLLEKIEAFEKRHYMPPLGLAVCSQYKQLHYTLEFMKELYQELPERDRLPDNLSHVINHGNLKNDHIIQYHGHSYFLNWEQMFFGPPVLDLSRFFLNDFRFHDSPVEEYKKKFSVYERLYGITNQERLLLAIHLIDTHHYFTRLDRLLREDRSSELEKVQKLEKSFRRIVYGRLIAESLFNTFQAQQLKDNESKSTLDEMQ</sequence>
<feature type="domain" description="Aminoglycoside phosphotransferase" evidence="1">
    <location>
        <begin position="48"/>
        <end position="262"/>
    </location>
</feature>
<accession>A0ABQ1PAN9</accession>
<proteinExistence type="predicted"/>
<dbReference type="InterPro" id="IPR047175">
    <property type="entry name" value="CotS-like"/>
</dbReference>
<dbReference type="Pfam" id="PF01636">
    <property type="entry name" value="APH"/>
    <property type="match status" value="1"/>
</dbReference>
<dbReference type="InterPro" id="IPR011009">
    <property type="entry name" value="Kinase-like_dom_sf"/>
</dbReference>
<dbReference type="PANTHER" id="PTHR39179">
    <property type="entry name" value="SPORE COAT PROTEIN I"/>
    <property type="match status" value="1"/>
</dbReference>
<dbReference type="SUPFAM" id="SSF56112">
    <property type="entry name" value="Protein kinase-like (PK-like)"/>
    <property type="match status" value="1"/>
</dbReference>
<reference evidence="3" key="1">
    <citation type="journal article" date="2019" name="Int. J. Syst. Evol. Microbiol.">
        <title>The Global Catalogue of Microorganisms (GCM) 10K type strain sequencing project: providing services to taxonomists for standard genome sequencing and annotation.</title>
        <authorList>
            <consortium name="The Broad Institute Genomics Platform"/>
            <consortium name="The Broad Institute Genome Sequencing Center for Infectious Disease"/>
            <person name="Wu L."/>
            <person name="Ma J."/>
        </authorList>
    </citation>
    <scope>NUCLEOTIDE SEQUENCE [LARGE SCALE GENOMIC DNA]</scope>
    <source>
        <strain evidence="3">CCM 7282</strain>
    </source>
</reference>
<comment type="caution">
    <text evidence="2">The sequence shown here is derived from an EMBL/GenBank/DDBJ whole genome shotgun (WGS) entry which is preliminary data.</text>
</comment>
<dbReference type="InterPro" id="IPR002575">
    <property type="entry name" value="Aminoglycoside_PTrfase"/>
</dbReference>
<gene>
    <name evidence="2" type="ORF">GCM10007216_24670</name>
</gene>
<dbReference type="Proteomes" id="UP000619534">
    <property type="component" value="Unassembled WGS sequence"/>
</dbReference>
<dbReference type="Gene3D" id="3.30.200.20">
    <property type="entry name" value="Phosphorylase Kinase, domain 1"/>
    <property type="match status" value="1"/>
</dbReference>
<name>A0ABQ1PAN9_9BACI</name>
<keyword evidence="3" id="KW-1185">Reference proteome</keyword>
<dbReference type="PANTHER" id="PTHR39179:SF3">
    <property type="entry name" value="COTS-RELATED PROTEIN"/>
    <property type="match status" value="1"/>
</dbReference>
<evidence type="ECO:0000313" key="3">
    <source>
        <dbReference type="Proteomes" id="UP000619534"/>
    </source>
</evidence>
<dbReference type="EMBL" id="BMCJ01000004">
    <property type="protein sequence ID" value="GGC92982.1"/>
    <property type="molecule type" value="Genomic_DNA"/>
</dbReference>
<protein>
    <recommendedName>
        <fullName evidence="1">Aminoglycoside phosphotransferase domain-containing protein</fullName>
    </recommendedName>
</protein>
<dbReference type="Gene3D" id="3.90.1200.10">
    <property type="match status" value="1"/>
</dbReference>
<organism evidence="2 3">
    <name type="scientific">Thalassobacillus devorans</name>
    <dbReference type="NCBI Taxonomy" id="279813"/>
    <lineage>
        <taxon>Bacteria</taxon>
        <taxon>Bacillati</taxon>
        <taxon>Bacillota</taxon>
        <taxon>Bacilli</taxon>
        <taxon>Bacillales</taxon>
        <taxon>Bacillaceae</taxon>
        <taxon>Thalassobacillus</taxon>
    </lineage>
</organism>
<evidence type="ECO:0000313" key="2">
    <source>
        <dbReference type="EMBL" id="GGC92982.1"/>
    </source>
</evidence>
<evidence type="ECO:0000259" key="1">
    <source>
        <dbReference type="Pfam" id="PF01636"/>
    </source>
</evidence>